<dbReference type="GO" id="GO:0008270">
    <property type="term" value="F:zinc ion binding"/>
    <property type="evidence" value="ECO:0007669"/>
    <property type="project" value="UniProtKB-KW"/>
</dbReference>
<dbReference type="GeneID" id="80539194"/>
<evidence type="ECO:0000259" key="6">
    <source>
        <dbReference type="PROSITE" id="PS50103"/>
    </source>
</evidence>
<keyword evidence="3 4" id="KW-0862">Zinc</keyword>
<keyword evidence="8" id="KW-1185">Reference proteome</keyword>
<evidence type="ECO:0000256" key="2">
    <source>
        <dbReference type="ARBA" id="ARBA00022771"/>
    </source>
</evidence>
<dbReference type="InterPro" id="IPR036855">
    <property type="entry name" value="Znf_CCCH_sf"/>
</dbReference>
<accession>A0AAE7LSR3</accession>
<feature type="domain" description="C3H1-type" evidence="6">
    <location>
        <begin position="46"/>
        <end position="74"/>
    </location>
</feature>
<keyword evidence="1 4" id="KW-0479">Metal-binding</keyword>
<name>A0AAE7LSR3_9MONO</name>
<feature type="zinc finger region" description="C3H1-type" evidence="4">
    <location>
        <begin position="46"/>
        <end position="74"/>
    </location>
</feature>
<dbReference type="PROSITE" id="PS50103">
    <property type="entry name" value="ZF_C3H1"/>
    <property type="match status" value="1"/>
</dbReference>
<dbReference type="SUPFAM" id="SSF90229">
    <property type="entry name" value="CCCH zinc finger"/>
    <property type="match status" value="1"/>
</dbReference>
<reference evidence="7" key="1">
    <citation type="journal article" date="2019" name="PLoS Pathog.">
        <title>Re-assessing the diversity of negative strand RNA viruses in insects.</title>
        <authorList>
            <person name="Kafer S."/>
            <person name="Paraskevopoulou S."/>
            <person name="Zirkel F."/>
            <person name="Wieseke N."/>
            <person name="Donath A."/>
            <person name="Petersen M."/>
            <person name="Jones T.C."/>
            <person name="Liu S."/>
            <person name="Zhou X."/>
            <person name="Middendorf M."/>
            <person name="Junglen S."/>
            <person name="Misof B."/>
            <person name="Drosten C."/>
        </authorList>
    </citation>
    <scope>NUCLEOTIDE SEQUENCE</scope>
    <source>
        <strain evidence="7">OKIAV107</strain>
    </source>
</reference>
<evidence type="ECO:0000256" key="4">
    <source>
        <dbReference type="PROSITE-ProRule" id="PRU00723"/>
    </source>
</evidence>
<keyword evidence="2 4" id="KW-0863">Zinc-finger</keyword>
<dbReference type="Proteomes" id="UP000831182">
    <property type="component" value="Segment"/>
</dbReference>
<feature type="compositionally biased region" description="Low complexity" evidence="5">
    <location>
        <begin position="160"/>
        <end position="171"/>
    </location>
</feature>
<dbReference type="EMBL" id="MT153516">
    <property type="protein sequence ID" value="QMP82313.1"/>
    <property type="molecule type" value="Viral_cRNA"/>
</dbReference>
<evidence type="ECO:0000256" key="3">
    <source>
        <dbReference type="ARBA" id="ARBA00022833"/>
    </source>
</evidence>
<sequence length="200" mass="22780">MAEARPAPSVTSIRQDLASNFPYEKIISSKLGEYVEIPFIGQDGTEKILKFCYEFSTRSACVYGSNCRYSHGYEYTFNSGLSIQSDIIISKMNTILKNQDFIIRTLKNIPCSDPKKHDSTYYREKKTSRVMDDKIKAGPSTDAGPRRSEKRSGKKPYAQRSRSTSMTRSVRGASSQDERLMARLTRFKLKDDSPHDSWDS</sequence>
<protein>
    <recommendedName>
        <fullName evidence="6">C3H1-type domain-containing protein</fullName>
    </recommendedName>
</protein>
<reference evidence="7" key="2">
    <citation type="submission" date="2020-03" db="EMBL/GenBank/DDBJ databases">
        <authorList>
            <person name="Kafer S."/>
            <person name="Paraskevopoulou S."/>
            <person name="Zirkel F."/>
            <person name="Wieseke N."/>
            <person name="Donath A."/>
            <person name="Petersen M."/>
            <person name="Jones T.C."/>
            <person name="Liu S."/>
            <person name="Zhou X."/>
            <person name="Middendorf M."/>
            <person name="Junglen S."/>
            <person name="Misof B."/>
            <person name="Drosten C."/>
        </authorList>
    </citation>
    <scope>NUCLEOTIDE SEQUENCE</scope>
    <source>
        <strain evidence="7">OKIAV107</strain>
    </source>
</reference>
<dbReference type="InterPro" id="IPR000571">
    <property type="entry name" value="Znf_CCCH"/>
</dbReference>
<evidence type="ECO:0000313" key="7">
    <source>
        <dbReference type="EMBL" id="QMP82313.1"/>
    </source>
</evidence>
<evidence type="ECO:0000256" key="1">
    <source>
        <dbReference type="ARBA" id="ARBA00022723"/>
    </source>
</evidence>
<proteinExistence type="predicted"/>
<dbReference type="KEGG" id="vg:80539194"/>
<dbReference type="RefSeq" id="YP_010800582.1">
    <property type="nucleotide sequence ID" value="NC_076877.1"/>
</dbReference>
<evidence type="ECO:0000256" key="5">
    <source>
        <dbReference type="SAM" id="MobiDB-lite"/>
    </source>
</evidence>
<feature type="compositionally biased region" description="Basic and acidic residues" evidence="5">
    <location>
        <begin position="114"/>
        <end position="136"/>
    </location>
</feature>
<organism evidence="7 8">
    <name type="scientific">Coleopteran arli-related virus OKIAV107</name>
    <dbReference type="NCBI Taxonomy" id="2746353"/>
    <lineage>
        <taxon>Viruses</taxon>
        <taxon>Riboviria</taxon>
        <taxon>Orthornavirae</taxon>
        <taxon>Negarnaviricota</taxon>
        <taxon>Haploviricotina</taxon>
        <taxon>Monjiviricetes</taxon>
        <taxon>Mononegavirales</taxon>
        <taxon>Lispiviridae</taxon>
        <taxon>Cybitervirus</taxon>
        <taxon>Cybitervirus niederense</taxon>
    </lineage>
</organism>
<feature type="region of interest" description="Disordered" evidence="5">
    <location>
        <begin position="114"/>
        <end position="179"/>
    </location>
</feature>
<evidence type="ECO:0000313" key="8">
    <source>
        <dbReference type="Proteomes" id="UP000831182"/>
    </source>
</evidence>